<evidence type="ECO:0000256" key="1">
    <source>
        <dbReference type="ARBA" id="ARBA00004173"/>
    </source>
</evidence>
<dbReference type="GO" id="GO:1990904">
    <property type="term" value="C:ribonucleoprotein complex"/>
    <property type="evidence" value="ECO:0007669"/>
    <property type="project" value="UniProtKB-KW"/>
</dbReference>
<dbReference type="AlphaFoldDB" id="A3GFK4"/>
<keyword evidence="8" id="KW-1185">Reference proteome</keyword>
<evidence type="ECO:0000256" key="3">
    <source>
        <dbReference type="ARBA" id="ARBA00022980"/>
    </source>
</evidence>
<dbReference type="InParanoid" id="A3GFK4"/>
<dbReference type="GO" id="GO:0005840">
    <property type="term" value="C:ribosome"/>
    <property type="evidence" value="ECO:0007669"/>
    <property type="project" value="UniProtKB-KW"/>
</dbReference>
<dbReference type="InterPro" id="IPR013219">
    <property type="entry name" value="Ribosomal_mS33"/>
</dbReference>
<evidence type="ECO:0000313" key="8">
    <source>
        <dbReference type="Proteomes" id="UP000002258"/>
    </source>
</evidence>
<evidence type="ECO:0000256" key="2">
    <source>
        <dbReference type="ARBA" id="ARBA00008970"/>
    </source>
</evidence>
<dbReference type="FunCoup" id="A3GFK4">
    <property type="interactions" value="226"/>
</dbReference>
<sequence>MSLLKKLPTQARLNQVKELSSNIFGHAWNPSCKRTGAKILKEELKGPQLVKYYGVNDSMPTFADFKQWFPELKLVDPKEAYRLHMVQDRKKRNKGAPKKKSKS</sequence>
<dbReference type="STRING" id="322104.A3GFK4"/>
<name>A3GFK4_PICST</name>
<dbReference type="GeneID" id="4851053"/>
<dbReference type="eggNOG" id="KOG4844">
    <property type="taxonomic scope" value="Eukaryota"/>
</dbReference>
<dbReference type="GO" id="GO:0005739">
    <property type="term" value="C:mitochondrion"/>
    <property type="evidence" value="ECO:0007669"/>
    <property type="project" value="UniProtKB-SubCell"/>
</dbReference>
<proteinExistence type="inferred from homology"/>
<keyword evidence="4" id="KW-0496">Mitochondrion</keyword>
<reference evidence="7 8" key="1">
    <citation type="journal article" date="2007" name="Nat. Biotechnol.">
        <title>Genome sequence of the lignocellulose-bioconverting and xylose-fermenting yeast Pichia stipitis.</title>
        <authorList>
            <person name="Jeffries T.W."/>
            <person name="Grigoriev I.V."/>
            <person name="Grimwood J."/>
            <person name="Laplaza J.M."/>
            <person name="Aerts A."/>
            <person name="Salamov A."/>
            <person name="Schmutz J."/>
            <person name="Lindquist E."/>
            <person name="Dehal P."/>
            <person name="Shapiro H."/>
            <person name="Jin Y.S."/>
            <person name="Passoth V."/>
            <person name="Richardson P.M."/>
        </authorList>
    </citation>
    <scope>NUCLEOTIDE SEQUENCE [LARGE SCALE GENOMIC DNA]</scope>
    <source>
        <strain evidence="8">ATCC 58785 / CBS 6054 / NBRC 10063 / NRRL Y-11545</strain>
    </source>
</reference>
<evidence type="ECO:0000256" key="4">
    <source>
        <dbReference type="ARBA" id="ARBA00023128"/>
    </source>
</evidence>
<dbReference type="Proteomes" id="UP000002258">
    <property type="component" value="Chromosome 1"/>
</dbReference>
<organism evidence="7 8">
    <name type="scientific">Scheffersomyces stipitis (strain ATCC 58785 / CBS 6054 / NBRC 10063 / NRRL Y-11545)</name>
    <name type="common">Yeast</name>
    <name type="synonym">Pichia stipitis</name>
    <dbReference type="NCBI Taxonomy" id="322104"/>
    <lineage>
        <taxon>Eukaryota</taxon>
        <taxon>Fungi</taxon>
        <taxon>Dikarya</taxon>
        <taxon>Ascomycota</taxon>
        <taxon>Saccharomycotina</taxon>
        <taxon>Pichiomycetes</taxon>
        <taxon>Debaryomycetaceae</taxon>
        <taxon>Scheffersomyces</taxon>
    </lineage>
</organism>
<gene>
    <name evidence="7" type="primary">RSM27</name>
    <name evidence="7" type="ORF">PICST_52088</name>
</gene>
<keyword evidence="3" id="KW-0689">Ribosomal protein</keyword>
<dbReference type="Pfam" id="PF08293">
    <property type="entry name" value="MRP-S33"/>
    <property type="match status" value="1"/>
</dbReference>
<keyword evidence="5" id="KW-0687">Ribonucleoprotein</keyword>
<evidence type="ECO:0000256" key="6">
    <source>
        <dbReference type="ARBA" id="ARBA00035132"/>
    </source>
</evidence>
<evidence type="ECO:0000256" key="5">
    <source>
        <dbReference type="ARBA" id="ARBA00023274"/>
    </source>
</evidence>
<dbReference type="HOGENOM" id="CLU_150777_0_1_1"/>
<dbReference type="RefSeq" id="XP_001387387.1">
    <property type="nucleotide sequence ID" value="XM_001387350.1"/>
</dbReference>
<dbReference type="OMA" id="FKEWFPE"/>
<dbReference type="OrthoDB" id="2257454at2759"/>
<dbReference type="KEGG" id="pic:PICST_52088"/>
<evidence type="ECO:0000313" key="7">
    <source>
        <dbReference type="EMBL" id="EAZ63364.1"/>
    </source>
</evidence>
<accession>A3GFK4</accession>
<comment type="subcellular location">
    <subcellularLocation>
        <location evidence="1">Mitochondrion</location>
    </subcellularLocation>
</comment>
<dbReference type="PANTHER" id="PTHR13362:SF2">
    <property type="entry name" value="SMALL RIBOSOMAL SUBUNIT PROTEIN MS33"/>
    <property type="match status" value="1"/>
</dbReference>
<dbReference type="PANTHER" id="PTHR13362">
    <property type="entry name" value="MITOCHONDRIAL RIBOSOMAL PROTEIN S33"/>
    <property type="match status" value="1"/>
</dbReference>
<comment type="caution">
    <text evidence="7">The sequence shown here is derived from an EMBL/GenBank/DDBJ whole genome shotgun (WGS) entry which is preliminary data.</text>
</comment>
<protein>
    <recommendedName>
        <fullName evidence="6">Small ribosomal subunit protein mS33</fullName>
    </recommendedName>
</protein>
<dbReference type="EMBL" id="AAVQ01000001">
    <property type="protein sequence ID" value="EAZ63364.1"/>
    <property type="molecule type" value="Genomic_DNA"/>
</dbReference>
<comment type="similarity">
    <text evidence="2">Belongs to the mitochondrion-specific ribosomal protein mS33 family.</text>
</comment>